<keyword evidence="4 10" id="KW-0500">Molybdenum</keyword>
<feature type="domain" description="Mop" evidence="12">
    <location>
        <begin position="290"/>
        <end position="359"/>
    </location>
</feature>
<organism evidence="13 14">
    <name type="scientific">Aureimonas populi</name>
    <dbReference type="NCBI Taxonomy" id="1701758"/>
    <lineage>
        <taxon>Bacteria</taxon>
        <taxon>Pseudomonadati</taxon>
        <taxon>Pseudomonadota</taxon>
        <taxon>Alphaproteobacteria</taxon>
        <taxon>Hyphomicrobiales</taxon>
        <taxon>Aurantimonadaceae</taxon>
        <taxon>Aureimonas</taxon>
    </lineage>
</organism>
<dbReference type="InterPro" id="IPR003439">
    <property type="entry name" value="ABC_transporter-like_ATP-bd"/>
</dbReference>
<evidence type="ECO:0000256" key="5">
    <source>
        <dbReference type="ARBA" id="ARBA00022519"/>
    </source>
</evidence>
<proteinExistence type="inferred from homology"/>
<keyword evidence="14" id="KW-1185">Reference proteome</keyword>
<dbReference type="InterPro" id="IPR050334">
    <property type="entry name" value="Molybdenum_import_ModC"/>
</dbReference>
<evidence type="ECO:0000256" key="7">
    <source>
        <dbReference type="ARBA" id="ARBA00022840"/>
    </source>
</evidence>
<dbReference type="PROSITE" id="PS50893">
    <property type="entry name" value="ABC_TRANSPORTER_2"/>
    <property type="match status" value="1"/>
</dbReference>
<keyword evidence="9" id="KW-0472">Membrane</keyword>
<dbReference type="PROSITE" id="PS00211">
    <property type="entry name" value="ABC_TRANSPORTER_1"/>
    <property type="match status" value="1"/>
</dbReference>
<dbReference type="SUPFAM" id="SSF52540">
    <property type="entry name" value="P-loop containing nucleoside triphosphate hydrolases"/>
    <property type="match status" value="1"/>
</dbReference>
<reference evidence="14" key="1">
    <citation type="journal article" date="2019" name="Int. J. Syst. Evol. Microbiol.">
        <title>The Global Catalogue of Microorganisms (GCM) 10K type strain sequencing project: providing services to taxonomists for standard genome sequencing and annotation.</title>
        <authorList>
            <consortium name="The Broad Institute Genomics Platform"/>
            <consortium name="The Broad Institute Genome Sequencing Center for Infectious Disease"/>
            <person name="Wu L."/>
            <person name="Ma J."/>
        </authorList>
    </citation>
    <scope>NUCLEOTIDE SEQUENCE [LARGE SCALE GENOMIC DNA]</scope>
    <source>
        <strain evidence="14">ZS-35-S2</strain>
    </source>
</reference>
<keyword evidence="8" id="KW-1278">Translocase</keyword>
<comment type="caution">
    <text evidence="13">The sequence shown here is derived from an EMBL/GenBank/DDBJ whole genome shotgun (WGS) entry which is preliminary data.</text>
</comment>
<keyword evidence="2" id="KW-0813">Transport</keyword>
<dbReference type="EMBL" id="JBHUIJ010000009">
    <property type="protein sequence ID" value="MFD2237400.1"/>
    <property type="molecule type" value="Genomic_DNA"/>
</dbReference>
<dbReference type="InterPro" id="IPR017871">
    <property type="entry name" value="ABC_transporter-like_CS"/>
</dbReference>
<dbReference type="NCBIfam" id="TIGR02142">
    <property type="entry name" value="modC_ABC"/>
    <property type="match status" value="1"/>
</dbReference>
<dbReference type="InterPro" id="IPR005116">
    <property type="entry name" value="Transp-assoc_OB_typ1"/>
</dbReference>
<dbReference type="Gene3D" id="2.40.50.100">
    <property type="match status" value="1"/>
</dbReference>
<dbReference type="Proteomes" id="UP001597371">
    <property type="component" value="Unassembled WGS sequence"/>
</dbReference>
<keyword evidence="3" id="KW-1003">Cell membrane</keyword>
<dbReference type="Pfam" id="PF03459">
    <property type="entry name" value="TOBE"/>
    <property type="match status" value="1"/>
</dbReference>
<evidence type="ECO:0000313" key="13">
    <source>
        <dbReference type="EMBL" id="MFD2237400.1"/>
    </source>
</evidence>
<dbReference type="Gene3D" id="3.40.50.300">
    <property type="entry name" value="P-loop containing nucleotide triphosphate hydrolases"/>
    <property type="match status" value="1"/>
</dbReference>
<dbReference type="GO" id="GO:0005524">
    <property type="term" value="F:ATP binding"/>
    <property type="evidence" value="ECO:0007669"/>
    <property type="project" value="UniProtKB-KW"/>
</dbReference>
<keyword evidence="6" id="KW-0547">Nucleotide-binding</keyword>
<evidence type="ECO:0000256" key="6">
    <source>
        <dbReference type="ARBA" id="ARBA00022741"/>
    </source>
</evidence>
<dbReference type="InterPro" id="IPR004606">
    <property type="entry name" value="Mop_domain"/>
</dbReference>
<dbReference type="InterPro" id="IPR008995">
    <property type="entry name" value="Mo/tungstate-bd_C_term_dom"/>
</dbReference>
<gene>
    <name evidence="13" type="primary">modC</name>
    <name evidence="13" type="ORF">ACFSKQ_07965</name>
</gene>
<dbReference type="SUPFAM" id="SSF50331">
    <property type="entry name" value="MOP-like"/>
    <property type="match status" value="1"/>
</dbReference>
<dbReference type="PROSITE" id="PS51866">
    <property type="entry name" value="MOP"/>
    <property type="match status" value="1"/>
</dbReference>
<dbReference type="SMART" id="SM00382">
    <property type="entry name" value="AAA"/>
    <property type="match status" value="1"/>
</dbReference>
<evidence type="ECO:0000256" key="10">
    <source>
        <dbReference type="PROSITE-ProRule" id="PRU01213"/>
    </source>
</evidence>
<evidence type="ECO:0000313" key="14">
    <source>
        <dbReference type="Proteomes" id="UP001597371"/>
    </source>
</evidence>
<dbReference type="InterPro" id="IPR003593">
    <property type="entry name" value="AAA+_ATPase"/>
</dbReference>
<dbReference type="Pfam" id="PF00005">
    <property type="entry name" value="ABC_tran"/>
    <property type="match status" value="1"/>
</dbReference>
<dbReference type="PANTHER" id="PTHR43514">
    <property type="entry name" value="ABC TRANSPORTER I FAMILY MEMBER 10"/>
    <property type="match status" value="1"/>
</dbReference>
<evidence type="ECO:0000256" key="3">
    <source>
        <dbReference type="ARBA" id="ARBA00022475"/>
    </source>
</evidence>
<evidence type="ECO:0000259" key="11">
    <source>
        <dbReference type="PROSITE" id="PS50893"/>
    </source>
</evidence>
<evidence type="ECO:0000256" key="4">
    <source>
        <dbReference type="ARBA" id="ARBA00022505"/>
    </source>
</evidence>
<sequence>METIDIALSGSLGGFSIDAAFEAPMRGITALFGPSGCGKTSILRQVAGLNRLPGHVRVGGETWQDEHTFRPPHKRPVGYVFQEASLFPHLSVRGNLTYGQRRARGGAEAIRFDEVVALLGLTRLVERDPAHLSGGERQRVSIGRALLSQPRLLLMDEPLSALDRMARDEILPYFEALHARLSIPILLVTHDIGEVERLADHLVALKGGRVVSSGPLGEVLADPASPLGERRDFAAILPGRVARLEPDGIAALQVFGVEILVVTSALSVGERVRVRIAAGDVSIARARAADTSILNAVPARIEGIDPFGEAEAHLRLSLRGDPRAAFRARLSRRSVERLALREGEEVIAQIKGVSLAATR</sequence>
<accession>A0ABW5CMG9</accession>
<name>A0ABW5CMG9_9HYPH</name>
<dbReference type="PANTHER" id="PTHR43514:SF10">
    <property type="entry name" value="MOLYBDENUM IMPORT ATP-BINDING PROTEIN MODC 2"/>
    <property type="match status" value="1"/>
</dbReference>
<comment type="similarity">
    <text evidence="1">Belongs to the ABC transporter superfamily.</text>
</comment>
<evidence type="ECO:0000259" key="12">
    <source>
        <dbReference type="PROSITE" id="PS51866"/>
    </source>
</evidence>
<keyword evidence="5" id="KW-0997">Cell inner membrane</keyword>
<feature type="domain" description="ABC transporter" evidence="11">
    <location>
        <begin position="1"/>
        <end position="232"/>
    </location>
</feature>
<evidence type="ECO:0000256" key="2">
    <source>
        <dbReference type="ARBA" id="ARBA00022448"/>
    </source>
</evidence>
<evidence type="ECO:0000256" key="1">
    <source>
        <dbReference type="ARBA" id="ARBA00005417"/>
    </source>
</evidence>
<dbReference type="RefSeq" id="WP_209737474.1">
    <property type="nucleotide sequence ID" value="NZ_CP072611.1"/>
</dbReference>
<evidence type="ECO:0000256" key="8">
    <source>
        <dbReference type="ARBA" id="ARBA00022967"/>
    </source>
</evidence>
<protein>
    <submittedName>
        <fullName evidence="13">Molybdenum ABC transporter ATP-binding protein</fullName>
    </submittedName>
</protein>
<keyword evidence="7 13" id="KW-0067">ATP-binding</keyword>
<evidence type="ECO:0000256" key="9">
    <source>
        <dbReference type="ARBA" id="ARBA00023136"/>
    </source>
</evidence>
<dbReference type="InterPro" id="IPR027417">
    <property type="entry name" value="P-loop_NTPase"/>
</dbReference>
<dbReference type="InterPro" id="IPR011868">
    <property type="entry name" value="ModC_ABC_ATP-bd"/>
</dbReference>